<protein>
    <submittedName>
        <fullName evidence="2">Uncharacterized protein</fullName>
    </submittedName>
</protein>
<feature type="region of interest" description="Disordered" evidence="1">
    <location>
        <begin position="323"/>
        <end position="420"/>
    </location>
</feature>
<dbReference type="AlphaFoldDB" id="A0A6I4WHJ6"/>
<feature type="compositionally biased region" description="Polar residues" evidence="1">
    <location>
        <begin position="348"/>
        <end position="371"/>
    </location>
</feature>
<feature type="region of interest" description="Disordered" evidence="1">
    <location>
        <begin position="54"/>
        <end position="74"/>
    </location>
</feature>
<reference evidence="2 3" key="1">
    <citation type="submission" date="2019-12" db="EMBL/GenBank/DDBJ databases">
        <title>Nocardia macrotermitis sp. nov. and Nocardia aurantia sp. nov., isolated from the gut of the fungus growing-termite Macrotermes natalensis.</title>
        <authorList>
            <person name="Christine B."/>
            <person name="Rene B."/>
        </authorList>
    </citation>
    <scope>NUCLEOTIDE SEQUENCE [LARGE SCALE GENOMIC DNA]</scope>
    <source>
        <strain evidence="2 3">DSM 102126</strain>
    </source>
</reference>
<dbReference type="RefSeq" id="WP_161106545.1">
    <property type="nucleotide sequence ID" value="NZ_JBHLYI010000027.1"/>
</dbReference>
<dbReference type="EMBL" id="WUTW01000014">
    <property type="protein sequence ID" value="MXQ68353.1"/>
    <property type="molecule type" value="Genomic_DNA"/>
</dbReference>
<comment type="caution">
    <text evidence="2">The sequence shown here is derived from an EMBL/GenBank/DDBJ whole genome shotgun (WGS) entry which is preliminary data.</text>
</comment>
<evidence type="ECO:0000313" key="3">
    <source>
        <dbReference type="Proteomes" id="UP000431901"/>
    </source>
</evidence>
<dbReference type="OrthoDB" id="3416595at2"/>
<dbReference type="Proteomes" id="UP000431901">
    <property type="component" value="Unassembled WGS sequence"/>
</dbReference>
<evidence type="ECO:0000313" key="2">
    <source>
        <dbReference type="EMBL" id="MXQ68353.1"/>
    </source>
</evidence>
<evidence type="ECO:0000256" key="1">
    <source>
        <dbReference type="SAM" id="MobiDB-lite"/>
    </source>
</evidence>
<organism evidence="2 3">
    <name type="scientific">Actinomadura rayongensis</name>
    <dbReference type="NCBI Taxonomy" id="1429076"/>
    <lineage>
        <taxon>Bacteria</taxon>
        <taxon>Bacillati</taxon>
        <taxon>Actinomycetota</taxon>
        <taxon>Actinomycetes</taxon>
        <taxon>Streptosporangiales</taxon>
        <taxon>Thermomonosporaceae</taxon>
        <taxon>Actinomadura</taxon>
    </lineage>
</organism>
<name>A0A6I4WHJ6_9ACTN</name>
<feature type="compositionally biased region" description="Low complexity" evidence="1">
    <location>
        <begin position="323"/>
        <end position="347"/>
    </location>
</feature>
<feature type="region of interest" description="Disordered" evidence="1">
    <location>
        <begin position="1"/>
        <end position="25"/>
    </location>
</feature>
<gene>
    <name evidence="2" type="ORF">GQ466_30495</name>
</gene>
<sequence>MTAAGSTTTPVTASDTGRAVGGPTFSKPFPDLPSALSEAAGWWQVAGHLPVPALLHAPRPGDGPHRQPANAGRSPAHTLVYEDVFVGRRCQSLLGDLITAADTDPAPTAVHNVVAAIDAVCDSFTAALSATGEIARLEECVPALYADRIRPGGRIATWYLRDRLTIPDPRTGNPVDVREPRELVVNGTVHRWDLAGAIDAARRALRPGGRWATALTQGDPTEPNIAFGSPKTLCWLDFEHAGRNILAGEIATLLWYLVGMGGWLVPLYRPAVYARTLHRSPRPTPPTAQDVTIASNGRWLRIRCTWPVGAGRAAALARWRASPNGSATASPPTPAFTPTTGSPTSATCWPSGSSASSRPANWPTATCSSCWPDSPKPRTPKPCTGSRHLTMPDPAPRRPFTAGGPPPHPPRRSGDRARPA</sequence>
<proteinExistence type="predicted"/>
<keyword evidence="3" id="KW-1185">Reference proteome</keyword>
<feature type="compositionally biased region" description="Polar residues" evidence="1">
    <location>
        <begin position="1"/>
        <end position="15"/>
    </location>
</feature>
<accession>A0A6I4WHJ6</accession>